<dbReference type="InterPro" id="IPR035965">
    <property type="entry name" value="PAS-like_dom_sf"/>
</dbReference>
<reference evidence="5 6" key="2">
    <citation type="submission" date="2020-04" db="EMBL/GenBank/DDBJ databases">
        <title>Complete genome sequence of Alteromonas pelagimontana 5.12T.</title>
        <authorList>
            <person name="Sinha R.K."/>
            <person name="Krishnan K.P."/>
            <person name="Kurian J.P."/>
        </authorList>
    </citation>
    <scope>NUCLEOTIDE SEQUENCE [LARGE SCALE GENOMIC DNA]</scope>
    <source>
        <strain evidence="5 6">5.12</strain>
    </source>
</reference>
<feature type="domain" description="HAMP" evidence="3">
    <location>
        <begin position="162"/>
        <end position="216"/>
    </location>
</feature>
<keyword evidence="2" id="KW-0472">Membrane</keyword>
<dbReference type="Proteomes" id="UP000219285">
    <property type="component" value="Chromosome"/>
</dbReference>
<dbReference type="CDD" id="cd01949">
    <property type="entry name" value="GGDEF"/>
    <property type="match status" value="1"/>
</dbReference>
<keyword evidence="1" id="KW-0175">Coiled coil</keyword>
<dbReference type="InterPro" id="IPR052155">
    <property type="entry name" value="Biofilm_reg_signaling"/>
</dbReference>
<dbReference type="InterPro" id="IPR029787">
    <property type="entry name" value="Nucleotide_cyclase"/>
</dbReference>
<dbReference type="InterPro" id="IPR000014">
    <property type="entry name" value="PAS"/>
</dbReference>
<reference evidence="6" key="1">
    <citation type="submission" date="2014-12" db="EMBL/GenBank/DDBJ databases">
        <title>Complete genome sequence of a multi-drug resistant Klebsiella pneumoniae.</title>
        <authorList>
            <person name="Hua X."/>
            <person name="Chen Q."/>
            <person name="Li X."/>
            <person name="Feng Y."/>
            <person name="Ruan Z."/>
            <person name="Yu Y."/>
        </authorList>
    </citation>
    <scope>NUCLEOTIDE SEQUENCE [LARGE SCALE GENOMIC DNA]</scope>
    <source>
        <strain evidence="6">5.12</strain>
    </source>
</reference>
<feature type="domain" description="GGDEF" evidence="4">
    <location>
        <begin position="382"/>
        <end position="516"/>
    </location>
</feature>
<feature type="transmembrane region" description="Helical" evidence="2">
    <location>
        <begin position="6"/>
        <end position="30"/>
    </location>
</feature>
<dbReference type="SUPFAM" id="SSF55073">
    <property type="entry name" value="Nucleotide cyclase"/>
    <property type="match status" value="1"/>
</dbReference>
<evidence type="ECO:0000259" key="4">
    <source>
        <dbReference type="PROSITE" id="PS50887"/>
    </source>
</evidence>
<evidence type="ECO:0000259" key="3">
    <source>
        <dbReference type="PROSITE" id="PS50885"/>
    </source>
</evidence>
<dbReference type="NCBIfam" id="TIGR00254">
    <property type="entry name" value="GGDEF"/>
    <property type="match status" value="1"/>
</dbReference>
<dbReference type="Pfam" id="PF00990">
    <property type="entry name" value="GGDEF"/>
    <property type="match status" value="1"/>
</dbReference>
<sequence length="532" mass="60083">MNKSGLLIRLAVVIGFAAVAIGFLSTQLFYRLTYNQEVKIAHQNIESLYRTIETTAATAAYLADADLAKEVVTGLTTNDVVLNATMSFEDITVSGNESLSVEPRVFAVQSLFEQEKTIGSLAIEPNLEFIESRARQLALDNAKAMIIQAFVVTLVAICVAFLLITRPMIKIAQSLHKTTPGEGNRLAVPEFHQHSELGGLVRDINNLLDKTEQQFSQERQLRSEIEALEKRFRMLFENSFSPIVLMEPRGNILLFNAAFEKIIERLELPLRKSFGPLLEGLFAEPSKLSKTVELAFANEEIATGEFKLKSQDPELSLWVQVVVTSIISDDLREYYQITLHDISKRKKELEALAYQADFDKLTNLYNRQGLEKKLDQFIDNKKPFALVLIDLNWFKQINDVYGHESGDEILIFVADRMKKTLRPQDFGCRWGGDEFVLLLDNASHHETRDLVDRLARRIGRPYFLRKFNQNVTIGASIGAAMYPQDSSDLQTIINLADNAMYDVKKTKDDHPGLSLKFANELVGEASVREKSV</sequence>
<feature type="coiled-coil region" evidence="1">
    <location>
        <begin position="211"/>
        <end position="238"/>
    </location>
</feature>
<dbReference type="InterPro" id="IPR003660">
    <property type="entry name" value="HAMP_dom"/>
</dbReference>
<keyword evidence="2" id="KW-1133">Transmembrane helix</keyword>
<dbReference type="NCBIfam" id="TIGR00229">
    <property type="entry name" value="sensory_box"/>
    <property type="match status" value="1"/>
</dbReference>
<organism evidence="5 6">
    <name type="scientific">Alteromonas pelagimontana</name>
    <dbReference type="NCBI Taxonomy" id="1858656"/>
    <lineage>
        <taxon>Bacteria</taxon>
        <taxon>Pseudomonadati</taxon>
        <taxon>Pseudomonadota</taxon>
        <taxon>Gammaproteobacteria</taxon>
        <taxon>Alteromonadales</taxon>
        <taxon>Alteromonadaceae</taxon>
        <taxon>Alteromonas/Salinimonas group</taxon>
        <taxon>Alteromonas</taxon>
    </lineage>
</organism>
<dbReference type="AlphaFoldDB" id="A0A6M4MG09"/>
<protein>
    <submittedName>
        <fullName evidence="5">Diguanylate cyclase</fullName>
    </submittedName>
</protein>
<proteinExistence type="predicted"/>
<evidence type="ECO:0000256" key="1">
    <source>
        <dbReference type="SAM" id="Coils"/>
    </source>
</evidence>
<evidence type="ECO:0000256" key="2">
    <source>
        <dbReference type="SAM" id="Phobius"/>
    </source>
</evidence>
<dbReference type="SMART" id="SM00267">
    <property type="entry name" value="GGDEF"/>
    <property type="match status" value="1"/>
</dbReference>
<name>A0A6M4MG09_9ALTE</name>
<gene>
    <name evidence="5" type="ORF">CA267_015305</name>
</gene>
<dbReference type="InterPro" id="IPR043128">
    <property type="entry name" value="Rev_trsase/Diguanyl_cyclase"/>
</dbReference>
<dbReference type="InterPro" id="IPR000160">
    <property type="entry name" value="GGDEF_dom"/>
</dbReference>
<keyword evidence="6" id="KW-1185">Reference proteome</keyword>
<evidence type="ECO:0000313" key="5">
    <source>
        <dbReference type="EMBL" id="QJR82023.1"/>
    </source>
</evidence>
<keyword evidence="2" id="KW-0812">Transmembrane</keyword>
<feature type="transmembrane region" description="Helical" evidence="2">
    <location>
        <begin position="145"/>
        <end position="164"/>
    </location>
</feature>
<dbReference type="Gene3D" id="3.30.450.20">
    <property type="entry name" value="PAS domain"/>
    <property type="match status" value="1"/>
</dbReference>
<evidence type="ECO:0000313" key="6">
    <source>
        <dbReference type="Proteomes" id="UP000219285"/>
    </source>
</evidence>
<dbReference type="OrthoDB" id="5905478at2"/>
<dbReference type="GO" id="GO:0007165">
    <property type="term" value="P:signal transduction"/>
    <property type="evidence" value="ECO:0007669"/>
    <property type="project" value="InterPro"/>
</dbReference>
<dbReference type="SUPFAM" id="SSF55785">
    <property type="entry name" value="PYP-like sensor domain (PAS domain)"/>
    <property type="match status" value="1"/>
</dbReference>
<dbReference type="PROSITE" id="PS50885">
    <property type="entry name" value="HAMP"/>
    <property type="match status" value="1"/>
</dbReference>
<dbReference type="Gene3D" id="3.30.70.270">
    <property type="match status" value="1"/>
</dbReference>
<dbReference type="KEGG" id="apel:CA267_015305"/>
<dbReference type="EMBL" id="CP052766">
    <property type="protein sequence ID" value="QJR82023.1"/>
    <property type="molecule type" value="Genomic_DNA"/>
</dbReference>
<dbReference type="PANTHER" id="PTHR44757">
    <property type="entry name" value="DIGUANYLATE CYCLASE DGCP"/>
    <property type="match status" value="1"/>
</dbReference>
<dbReference type="RefSeq" id="WP_075610214.1">
    <property type="nucleotide sequence ID" value="NZ_CP052766.1"/>
</dbReference>
<accession>A0A6M4MG09</accession>
<dbReference type="GO" id="GO:0016020">
    <property type="term" value="C:membrane"/>
    <property type="evidence" value="ECO:0007669"/>
    <property type="project" value="InterPro"/>
</dbReference>
<dbReference type="PANTHER" id="PTHR44757:SF2">
    <property type="entry name" value="BIOFILM ARCHITECTURE MAINTENANCE PROTEIN MBAA"/>
    <property type="match status" value="1"/>
</dbReference>
<dbReference type="PROSITE" id="PS50887">
    <property type="entry name" value="GGDEF"/>
    <property type="match status" value="1"/>
</dbReference>